<feature type="transmembrane region" description="Helical" evidence="7">
    <location>
        <begin position="214"/>
        <end position="233"/>
    </location>
</feature>
<keyword evidence="3 7" id="KW-1133">Transmembrane helix</keyword>
<dbReference type="GO" id="GO:0016020">
    <property type="term" value="C:membrane"/>
    <property type="evidence" value="ECO:0007669"/>
    <property type="project" value="UniProtKB-SubCell"/>
</dbReference>
<feature type="transmembrane region" description="Helical" evidence="7">
    <location>
        <begin position="97"/>
        <end position="118"/>
    </location>
</feature>
<dbReference type="OrthoDB" id="5022096at2759"/>
<feature type="region of interest" description="Disordered" evidence="6">
    <location>
        <begin position="360"/>
        <end position="405"/>
    </location>
</feature>
<evidence type="ECO:0000256" key="4">
    <source>
        <dbReference type="ARBA" id="ARBA00023136"/>
    </source>
</evidence>
<evidence type="ECO:0000256" key="2">
    <source>
        <dbReference type="ARBA" id="ARBA00022692"/>
    </source>
</evidence>
<feature type="transmembrane region" description="Helical" evidence="7">
    <location>
        <begin position="183"/>
        <end position="202"/>
    </location>
</feature>
<feature type="domain" description="Rhodopsin" evidence="8">
    <location>
        <begin position="36"/>
        <end position="277"/>
    </location>
</feature>
<evidence type="ECO:0000256" key="3">
    <source>
        <dbReference type="ARBA" id="ARBA00022989"/>
    </source>
</evidence>
<keyword evidence="10" id="KW-1185">Reference proteome</keyword>
<feature type="region of interest" description="Disordered" evidence="6">
    <location>
        <begin position="286"/>
        <end position="339"/>
    </location>
</feature>
<feature type="compositionally biased region" description="Polar residues" evidence="6">
    <location>
        <begin position="286"/>
        <end position="296"/>
    </location>
</feature>
<name>A0A8K0RTM1_9HYPO</name>
<proteinExistence type="inferred from homology"/>
<dbReference type="PANTHER" id="PTHR33048:SF167">
    <property type="entry name" value="INTEGRAL MEMBRANE PROTEIN"/>
    <property type="match status" value="1"/>
</dbReference>
<comment type="caution">
    <text evidence="9">The sequence shown here is derived from an EMBL/GenBank/DDBJ whole genome shotgun (WGS) entry which is preliminary data.</text>
</comment>
<evidence type="ECO:0000313" key="9">
    <source>
        <dbReference type="EMBL" id="KAH7242330.1"/>
    </source>
</evidence>
<gene>
    <name evidence="9" type="ORF">BKA59DRAFT_226290</name>
</gene>
<feature type="transmembrane region" description="Helical" evidence="7">
    <location>
        <begin position="52"/>
        <end position="77"/>
    </location>
</feature>
<feature type="compositionally biased region" description="Basic and acidic residues" evidence="6">
    <location>
        <begin position="363"/>
        <end position="375"/>
    </location>
</feature>
<evidence type="ECO:0000313" key="10">
    <source>
        <dbReference type="Proteomes" id="UP000813427"/>
    </source>
</evidence>
<feature type="transmembrane region" description="Helical" evidence="7">
    <location>
        <begin position="20"/>
        <end position="40"/>
    </location>
</feature>
<organism evidence="9 10">
    <name type="scientific">Fusarium tricinctum</name>
    <dbReference type="NCBI Taxonomy" id="61284"/>
    <lineage>
        <taxon>Eukaryota</taxon>
        <taxon>Fungi</taxon>
        <taxon>Dikarya</taxon>
        <taxon>Ascomycota</taxon>
        <taxon>Pezizomycotina</taxon>
        <taxon>Sordariomycetes</taxon>
        <taxon>Hypocreomycetidae</taxon>
        <taxon>Hypocreales</taxon>
        <taxon>Nectriaceae</taxon>
        <taxon>Fusarium</taxon>
        <taxon>Fusarium tricinctum species complex</taxon>
    </lineage>
</organism>
<evidence type="ECO:0000256" key="5">
    <source>
        <dbReference type="ARBA" id="ARBA00038359"/>
    </source>
</evidence>
<reference evidence="9" key="1">
    <citation type="journal article" date="2021" name="Nat. Commun.">
        <title>Genetic determinants of endophytism in the Arabidopsis root mycobiome.</title>
        <authorList>
            <person name="Mesny F."/>
            <person name="Miyauchi S."/>
            <person name="Thiergart T."/>
            <person name="Pickel B."/>
            <person name="Atanasova L."/>
            <person name="Karlsson M."/>
            <person name="Huettel B."/>
            <person name="Barry K.W."/>
            <person name="Haridas S."/>
            <person name="Chen C."/>
            <person name="Bauer D."/>
            <person name="Andreopoulos W."/>
            <person name="Pangilinan J."/>
            <person name="LaButti K."/>
            <person name="Riley R."/>
            <person name="Lipzen A."/>
            <person name="Clum A."/>
            <person name="Drula E."/>
            <person name="Henrissat B."/>
            <person name="Kohler A."/>
            <person name="Grigoriev I.V."/>
            <person name="Martin F.M."/>
            <person name="Hacquard S."/>
        </authorList>
    </citation>
    <scope>NUCLEOTIDE SEQUENCE</scope>
    <source>
        <strain evidence="9">MPI-SDFR-AT-0068</strain>
    </source>
</reference>
<dbReference type="InterPro" id="IPR049326">
    <property type="entry name" value="Rhodopsin_dom_fungi"/>
</dbReference>
<evidence type="ECO:0000259" key="8">
    <source>
        <dbReference type="Pfam" id="PF20684"/>
    </source>
</evidence>
<feature type="transmembrane region" description="Helical" evidence="7">
    <location>
        <begin position="130"/>
        <end position="151"/>
    </location>
</feature>
<evidence type="ECO:0000256" key="7">
    <source>
        <dbReference type="SAM" id="Phobius"/>
    </source>
</evidence>
<accession>A0A8K0RTM1</accession>
<evidence type="ECO:0000256" key="1">
    <source>
        <dbReference type="ARBA" id="ARBA00004141"/>
    </source>
</evidence>
<comment type="similarity">
    <text evidence="5">Belongs to the SAT4 family.</text>
</comment>
<feature type="transmembrane region" description="Helical" evidence="7">
    <location>
        <begin position="253"/>
        <end position="275"/>
    </location>
</feature>
<evidence type="ECO:0000256" key="6">
    <source>
        <dbReference type="SAM" id="MobiDB-lite"/>
    </source>
</evidence>
<keyword evidence="4 7" id="KW-0472">Membrane</keyword>
<dbReference type="Pfam" id="PF20684">
    <property type="entry name" value="Fung_rhodopsin"/>
    <property type="match status" value="1"/>
</dbReference>
<dbReference type="Proteomes" id="UP000813427">
    <property type="component" value="Unassembled WGS sequence"/>
</dbReference>
<keyword evidence="2 7" id="KW-0812">Transmembrane</keyword>
<dbReference type="InterPro" id="IPR052337">
    <property type="entry name" value="SAT4-like"/>
</dbReference>
<dbReference type="PANTHER" id="PTHR33048">
    <property type="entry name" value="PTH11-LIKE INTEGRAL MEMBRANE PROTEIN (AFU_ORTHOLOGUE AFUA_5G11245)"/>
    <property type="match status" value="1"/>
</dbReference>
<dbReference type="EMBL" id="JAGPXF010000005">
    <property type="protein sequence ID" value="KAH7242330.1"/>
    <property type="molecule type" value="Genomic_DNA"/>
</dbReference>
<sequence>MDPTVQLPSNPSENGATDILAATLLVITISTIVVLARVYVRVFSIRSVGWDDALMILTLAMDWAGQGVIIAQVAHGAGRHIGDVDPAIYMIGMKLNFISQPIFLIAICVVKLSVGCALLRISSTKFYRTLILSIMCFMSIYTIGCFFTVIFQCTDIRVLWDPTVKATCWSQHTLQSLSYTNSAFNILTDLLFAIIIPTPMLWKLNVHFRTRITLLAILSLGVFACAAAFVKLGYVTNYGKLGDWLWDSRNITIWTSVELNVGIIAGSLPCLRPLFRRFLGSTYGKNSKKTPNTGPSNYGRGTGYGRGTLRSGKSWHALGSGRRGDDETSSQKGINTVPQEYELRDKMSSPLGSTNMATVMTDIEGRSSDESGGDPRHRRQYPTAGITKTMITTVEVSKADHTQSP</sequence>
<dbReference type="AlphaFoldDB" id="A0A8K0RTM1"/>
<protein>
    <recommendedName>
        <fullName evidence="8">Rhodopsin domain-containing protein</fullName>
    </recommendedName>
</protein>
<comment type="subcellular location">
    <subcellularLocation>
        <location evidence="1">Membrane</location>
        <topology evidence="1">Multi-pass membrane protein</topology>
    </subcellularLocation>
</comment>